<feature type="transmembrane region" description="Helical" evidence="13">
    <location>
        <begin position="112"/>
        <end position="132"/>
    </location>
</feature>
<keyword evidence="15" id="KW-1185">Reference proteome</keyword>
<keyword evidence="10 13" id="KW-0472">Membrane</keyword>
<dbReference type="OrthoDB" id="6485510at2759"/>
<keyword evidence="4 13" id="KW-0812">Transmembrane</keyword>
<evidence type="ECO:0000256" key="3">
    <source>
        <dbReference type="ARBA" id="ARBA00022516"/>
    </source>
</evidence>
<evidence type="ECO:0000256" key="8">
    <source>
        <dbReference type="ARBA" id="ARBA00023011"/>
    </source>
</evidence>
<keyword evidence="6" id="KW-0752">Steroid biosynthesis</keyword>
<evidence type="ECO:0000256" key="13">
    <source>
        <dbReference type="SAM" id="Phobius"/>
    </source>
</evidence>
<evidence type="ECO:0000256" key="1">
    <source>
        <dbReference type="ARBA" id="ARBA00004477"/>
    </source>
</evidence>
<keyword evidence="3" id="KW-0444">Lipid biosynthesis</keyword>
<evidence type="ECO:0000256" key="11">
    <source>
        <dbReference type="ARBA" id="ARBA00023166"/>
    </source>
</evidence>
<dbReference type="STRING" id="188477.A0A433TJI9"/>
<name>A0A433TJI9_ELYCH</name>
<dbReference type="Proteomes" id="UP000271974">
    <property type="component" value="Unassembled WGS sequence"/>
</dbReference>
<dbReference type="EMBL" id="RQTK01000322">
    <property type="protein sequence ID" value="RUS81750.1"/>
    <property type="molecule type" value="Genomic_DNA"/>
</dbReference>
<protein>
    <recommendedName>
        <fullName evidence="16">Ergosterol biosynthetic protein 28</fullName>
    </recommendedName>
</protein>
<evidence type="ECO:0000256" key="12">
    <source>
        <dbReference type="ARBA" id="ARBA00023221"/>
    </source>
</evidence>
<keyword evidence="12" id="KW-0753">Steroid metabolism</keyword>
<evidence type="ECO:0000313" key="14">
    <source>
        <dbReference type="EMBL" id="RUS81750.1"/>
    </source>
</evidence>
<comment type="similarity">
    <text evidence="2">Belongs to the ERG28 family.</text>
</comment>
<sequence>MSGTPSIVNLLRIWIGLIGMVAVGSTIRCFIAPNYAYEMIFSIDQNNVSALTSRLFGVWTFLSGVVRVMCAFDLHNRSLYHLTLFTFVLALVYFVSEVFIYKTAKLESAGILAPLLISSSTIVLMLVGYWFVETEDLRAKLGDENESLVTKAKKKK</sequence>
<reference evidence="14 15" key="1">
    <citation type="submission" date="2019-01" db="EMBL/GenBank/DDBJ databases">
        <title>A draft genome assembly of the solar-powered sea slug Elysia chlorotica.</title>
        <authorList>
            <person name="Cai H."/>
            <person name="Li Q."/>
            <person name="Fang X."/>
            <person name="Li J."/>
            <person name="Curtis N.E."/>
            <person name="Altenburger A."/>
            <person name="Shibata T."/>
            <person name="Feng M."/>
            <person name="Maeda T."/>
            <person name="Schwartz J.A."/>
            <person name="Shigenobu S."/>
            <person name="Lundholm N."/>
            <person name="Nishiyama T."/>
            <person name="Yang H."/>
            <person name="Hasebe M."/>
            <person name="Li S."/>
            <person name="Pierce S.K."/>
            <person name="Wang J."/>
        </authorList>
    </citation>
    <scope>NUCLEOTIDE SEQUENCE [LARGE SCALE GENOMIC DNA]</scope>
    <source>
        <strain evidence="14">EC2010</strain>
        <tissue evidence="14">Whole organism of an adult</tissue>
    </source>
</reference>
<dbReference type="GO" id="GO:0030674">
    <property type="term" value="F:protein-macromolecule adaptor activity"/>
    <property type="evidence" value="ECO:0007669"/>
    <property type="project" value="TreeGrafter"/>
</dbReference>
<dbReference type="PANTHER" id="PTHR15451">
    <property type="entry name" value="ERGOSTEROL BIOSYNTHETIC PROTEIN 28-RELATED"/>
    <property type="match status" value="1"/>
</dbReference>
<organism evidence="14 15">
    <name type="scientific">Elysia chlorotica</name>
    <name type="common">Eastern emerald elysia</name>
    <name type="synonym">Sea slug</name>
    <dbReference type="NCBI Taxonomy" id="188477"/>
    <lineage>
        <taxon>Eukaryota</taxon>
        <taxon>Metazoa</taxon>
        <taxon>Spiralia</taxon>
        <taxon>Lophotrochozoa</taxon>
        <taxon>Mollusca</taxon>
        <taxon>Gastropoda</taxon>
        <taxon>Heterobranchia</taxon>
        <taxon>Euthyneura</taxon>
        <taxon>Panpulmonata</taxon>
        <taxon>Sacoglossa</taxon>
        <taxon>Placobranchoidea</taxon>
        <taxon>Plakobranchidae</taxon>
        <taxon>Elysia</taxon>
    </lineage>
</organism>
<evidence type="ECO:0000256" key="5">
    <source>
        <dbReference type="ARBA" id="ARBA00022824"/>
    </source>
</evidence>
<evidence type="ECO:0000313" key="15">
    <source>
        <dbReference type="Proteomes" id="UP000271974"/>
    </source>
</evidence>
<dbReference type="InterPro" id="IPR005352">
    <property type="entry name" value="Erg28"/>
</dbReference>
<evidence type="ECO:0000256" key="4">
    <source>
        <dbReference type="ARBA" id="ARBA00022692"/>
    </source>
</evidence>
<keyword evidence="11" id="KW-1207">Sterol metabolism</keyword>
<proteinExistence type="inferred from homology"/>
<evidence type="ECO:0000256" key="7">
    <source>
        <dbReference type="ARBA" id="ARBA00022989"/>
    </source>
</evidence>
<keyword evidence="7 13" id="KW-1133">Transmembrane helix</keyword>
<dbReference type="GO" id="GO:0005789">
    <property type="term" value="C:endoplasmic reticulum membrane"/>
    <property type="evidence" value="ECO:0007669"/>
    <property type="project" value="UniProtKB-SubCell"/>
</dbReference>
<evidence type="ECO:0000256" key="2">
    <source>
        <dbReference type="ARBA" id="ARBA00005377"/>
    </source>
</evidence>
<dbReference type="GO" id="GO:0016126">
    <property type="term" value="P:sterol biosynthetic process"/>
    <property type="evidence" value="ECO:0007669"/>
    <property type="project" value="UniProtKB-KW"/>
</dbReference>
<keyword evidence="5" id="KW-0256">Endoplasmic reticulum</keyword>
<keyword evidence="8" id="KW-0756">Sterol biosynthesis</keyword>
<feature type="transmembrane region" description="Helical" evidence="13">
    <location>
        <begin position="12"/>
        <end position="31"/>
    </location>
</feature>
<comment type="subcellular location">
    <subcellularLocation>
        <location evidence="1">Endoplasmic reticulum membrane</location>
        <topology evidence="1">Multi-pass membrane protein</topology>
    </subcellularLocation>
</comment>
<accession>A0A433TJI9</accession>
<feature type="transmembrane region" description="Helical" evidence="13">
    <location>
        <begin position="80"/>
        <end position="100"/>
    </location>
</feature>
<gene>
    <name evidence="14" type="ORF">EGW08_010504</name>
</gene>
<keyword evidence="9" id="KW-0443">Lipid metabolism</keyword>
<evidence type="ECO:0000256" key="9">
    <source>
        <dbReference type="ARBA" id="ARBA00023098"/>
    </source>
</evidence>
<dbReference type="Pfam" id="PF03694">
    <property type="entry name" value="Erg28"/>
    <property type="match status" value="1"/>
</dbReference>
<comment type="caution">
    <text evidence="14">The sequence shown here is derived from an EMBL/GenBank/DDBJ whole genome shotgun (WGS) entry which is preliminary data.</text>
</comment>
<dbReference type="PANTHER" id="PTHR15451:SF19">
    <property type="entry name" value="ERGOSTEROL BIOSYNTHETIC PROTEIN 28 HOMOLOG"/>
    <property type="match status" value="1"/>
</dbReference>
<evidence type="ECO:0008006" key="16">
    <source>
        <dbReference type="Google" id="ProtNLM"/>
    </source>
</evidence>
<evidence type="ECO:0000256" key="10">
    <source>
        <dbReference type="ARBA" id="ARBA00023136"/>
    </source>
</evidence>
<dbReference type="AlphaFoldDB" id="A0A433TJI9"/>
<evidence type="ECO:0000256" key="6">
    <source>
        <dbReference type="ARBA" id="ARBA00022955"/>
    </source>
</evidence>